<protein>
    <submittedName>
        <fullName evidence="4">Alpha/beta-hydrolase</fullName>
    </submittedName>
</protein>
<dbReference type="Proteomes" id="UP001174691">
    <property type="component" value="Unassembled WGS sequence"/>
</dbReference>
<feature type="region of interest" description="Disordered" evidence="2">
    <location>
        <begin position="491"/>
        <end position="511"/>
    </location>
</feature>
<organism evidence="4 5">
    <name type="scientific">Coniochaeta hoffmannii</name>
    <dbReference type="NCBI Taxonomy" id="91930"/>
    <lineage>
        <taxon>Eukaryota</taxon>
        <taxon>Fungi</taxon>
        <taxon>Dikarya</taxon>
        <taxon>Ascomycota</taxon>
        <taxon>Pezizomycotina</taxon>
        <taxon>Sordariomycetes</taxon>
        <taxon>Sordariomycetidae</taxon>
        <taxon>Coniochaetales</taxon>
        <taxon>Coniochaetaceae</taxon>
        <taxon>Coniochaeta</taxon>
    </lineage>
</organism>
<accession>A0AA38R3H3</accession>
<dbReference type="Gene3D" id="3.40.50.1820">
    <property type="entry name" value="alpha/beta hydrolase"/>
    <property type="match status" value="1"/>
</dbReference>
<reference evidence="4" key="1">
    <citation type="submission" date="2022-07" db="EMBL/GenBank/DDBJ databases">
        <title>Fungi with potential for degradation of polypropylene.</title>
        <authorList>
            <person name="Gostincar C."/>
        </authorList>
    </citation>
    <scope>NUCLEOTIDE SEQUENCE</scope>
    <source>
        <strain evidence="4">EXF-13287</strain>
    </source>
</reference>
<dbReference type="PANTHER" id="PTHR48081">
    <property type="entry name" value="AB HYDROLASE SUPERFAMILY PROTEIN C4A8.06C"/>
    <property type="match status" value="1"/>
</dbReference>
<evidence type="ECO:0000256" key="1">
    <source>
        <dbReference type="ARBA" id="ARBA00022801"/>
    </source>
</evidence>
<evidence type="ECO:0000313" key="4">
    <source>
        <dbReference type="EMBL" id="KAJ9132034.1"/>
    </source>
</evidence>
<dbReference type="GO" id="GO:0016787">
    <property type="term" value="F:hydrolase activity"/>
    <property type="evidence" value="ECO:0007669"/>
    <property type="project" value="UniProtKB-KW"/>
</dbReference>
<sequence>MDKTKLAPSSSSSLDVPDVPNVISHPIQRTLTAPFIVGPDPPPEEVSISNHYVNPLDGKPRWNLSARAYALRQGAKIGFGMQDRFQTPPDPHKTLYLDSTLASSKGKGVIKVDVWVPPCCELKKKKRRKHHKKHHKGHAKPLRPALINFHGGGFVLGQGTDDARWALAAMSEIDAIVFAVNYRLAPSHPFPIPTEDCVDAICQIAKLATTSPEFNVDPDRIFLSGFSAGGNLALSSWLVLADPKRWDYDLPAPIPKIAGISLFYPLLDWTMSRPRKRATCVRPDLTLPSGMTDLFDASYIYPPLPVDQRTDWRLSPGLMSAEMLDRMPPLHLCLCEYDMLLTEGLTFAQRLRERGKFVEVRVVLGAKHAWDKPPPFVPKESAGIEYAAALRTIKGWIRDMDVWDGGGGSSLSAATSASVSSVDVSRQASNVEGVAELKPVFKSWDGGLDQMNSAESLESRHGVVGVEVPAIKVQDYEGMPVAPRITLVEQKKKGRRPTPQEYFHRSISAFR</sequence>
<dbReference type="Pfam" id="PF07859">
    <property type="entry name" value="Abhydrolase_3"/>
    <property type="match status" value="1"/>
</dbReference>
<keyword evidence="1" id="KW-0378">Hydrolase</keyword>
<dbReference type="InterPro" id="IPR050300">
    <property type="entry name" value="GDXG_lipolytic_enzyme"/>
</dbReference>
<dbReference type="AlphaFoldDB" id="A0AA38R3H3"/>
<keyword evidence="5" id="KW-1185">Reference proteome</keyword>
<feature type="domain" description="Alpha/beta hydrolase fold-3" evidence="3">
    <location>
        <begin position="146"/>
        <end position="370"/>
    </location>
</feature>
<feature type="region of interest" description="Disordered" evidence="2">
    <location>
        <begin position="1"/>
        <end position="21"/>
    </location>
</feature>
<proteinExistence type="predicted"/>
<comment type="caution">
    <text evidence="4">The sequence shown here is derived from an EMBL/GenBank/DDBJ whole genome shotgun (WGS) entry which is preliminary data.</text>
</comment>
<name>A0AA38R3H3_9PEZI</name>
<dbReference type="SUPFAM" id="SSF53474">
    <property type="entry name" value="alpha/beta-Hydrolases"/>
    <property type="match status" value="1"/>
</dbReference>
<evidence type="ECO:0000256" key="2">
    <source>
        <dbReference type="SAM" id="MobiDB-lite"/>
    </source>
</evidence>
<dbReference type="InterPro" id="IPR013094">
    <property type="entry name" value="AB_hydrolase_3"/>
</dbReference>
<gene>
    <name evidence="4" type="ORF">NKR19_g9429</name>
</gene>
<dbReference type="InterPro" id="IPR029058">
    <property type="entry name" value="AB_hydrolase_fold"/>
</dbReference>
<evidence type="ECO:0000313" key="5">
    <source>
        <dbReference type="Proteomes" id="UP001174691"/>
    </source>
</evidence>
<evidence type="ECO:0000259" key="3">
    <source>
        <dbReference type="Pfam" id="PF07859"/>
    </source>
</evidence>
<dbReference type="EMBL" id="JANBVN010000226">
    <property type="protein sequence ID" value="KAJ9132034.1"/>
    <property type="molecule type" value="Genomic_DNA"/>
</dbReference>